<dbReference type="EMBL" id="JBBPFD010000629">
    <property type="protein sequence ID" value="KAK7878073.1"/>
    <property type="molecule type" value="Genomic_DNA"/>
</dbReference>
<dbReference type="AlphaFoldDB" id="A0AAW0MNK8"/>
<evidence type="ECO:0000256" key="1">
    <source>
        <dbReference type="SAM" id="MobiDB-lite"/>
    </source>
</evidence>
<dbReference type="Proteomes" id="UP001460270">
    <property type="component" value="Unassembled WGS sequence"/>
</dbReference>
<feature type="non-terminal residue" evidence="2">
    <location>
        <position position="218"/>
    </location>
</feature>
<evidence type="ECO:0008006" key="4">
    <source>
        <dbReference type="Google" id="ProtNLM"/>
    </source>
</evidence>
<feature type="compositionally biased region" description="Basic residues" evidence="1">
    <location>
        <begin position="1"/>
        <end position="12"/>
    </location>
</feature>
<evidence type="ECO:0000313" key="2">
    <source>
        <dbReference type="EMBL" id="KAK7878073.1"/>
    </source>
</evidence>
<name>A0AAW0MNK8_9GOBI</name>
<proteinExistence type="predicted"/>
<feature type="region of interest" description="Disordered" evidence="1">
    <location>
        <begin position="1"/>
        <end position="106"/>
    </location>
</feature>
<feature type="compositionally biased region" description="Basic and acidic residues" evidence="1">
    <location>
        <begin position="13"/>
        <end position="51"/>
    </location>
</feature>
<gene>
    <name evidence="2" type="ORF">WMY93_034407</name>
</gene>
<feature type="compositionally biased region" description="Basic and acidic residues" evidence="1">
    <location>
        <begin position="59"/>
        <end position="99"/>
    </location>
</feature>
<accession>A0AAW0MNK8</accession>
<sequence length="218" mass="24688">MKQDGKRKRREKRRVESGRVEKEEREKGEKKGEERGAGEEERRQERRGNEGKEEEEEEDRKRRGEEEKEEKKRRGEEWERRRRGRGEEEKLERRRRGEEGAVPASCRASRTFCDPQRHVDRPQSLTLAHNAGSLSGTVDFGRWDGAAEGTVGLGVPVVCLSGPGFGSEVRSQEDFVGRSRGAGTLTDTTRTGRRSGGPNEAGCGTSSFCWKEYTGTDM</sequence>
<feature type="region of interest" description="Disordered" evidence="1">
    <location>
        <begin position="179"/>
        <end position="201"/>
    </location>
</feature>
<evidence type="ECO:0000313" key="3">
    <source>
        <dbReference type="Proteomes" id="UP001460270"/>
    </source>
</evidence>
<comment type="caution">
    <text evidence="2">The sequence shown here is derived from an EMBL/GenBank/DDBJ whole genome shotgun (WGS) entry which is preliminary data.</text>
</comment>
<keyword evidence="3" id="KW-1185">Reference proteome</keyword>
<organism evidence="2 3">
    <name type="scientific">Mugilogobius chulae</name>
    <name type="common">yellowstripe goby</name>
    <dbReference type="NCBI Taxonomy" id="88201"/>
    <lineage>
        <taxon>Eukaryota</taxon>
        <taxon>Metazoa</taxon>
        <taxon>Chordata</taxon>
        <taxon>Craniata</taxon>
        <taxon>Vertebrata</taxon>
        <taxon>Euteleostomi</taxon>
        <taxon>Actinopterygii</taxon>
        <taxon>Neopterygii</taxon>
        <taxon>Teleostei</taxon>
        <taxon>Neoteleostei</taxon>
        <taxon>Acanthomorphata</taxon>
        <taxon>Gobiaria</taxon>
        <taxon>Gobiiformes</taxon>
        <taxon>Gobioidei</taxon>
        <taxon>Gobiidae</taxon>
        <taxon>Gobionellinae</taxon>
        <taxon>Mugilogobius</taxon>
    </lineage>
</organism>
<reference evidence="3" key="1">
    <citation type="submission" date="2024-04" db="EMBL/GenBank/DDBJ databases">
        <title>Salinicola lusitanus LLJ914,a marine bacterium isolated from the Okinawa Trough.</title>
        <authorList>
            <person name="Li J."/>
        </authorList>
    </citation>
    <scope>NUCLEOTIDE SEQUENCE [LARGE SCALE GENOMIC DNA]</scope>
</reference>
<protein>
    <recommendedName>
        <fullName evidence="4">Octapeptide-repeat protein T2</fullName>
    </recommendedName>
</protein>